<evidence type="ECO:0000256" key="5">
    <source>
        <dbReference type="ARBA" id="ARBA00011193"/>
    </source>
</evidence>
<dbReference type="CDD" id="cd00466">
    <property type="entry name" value="DHQase_II"/>
    <property type="match status" value="1"/>
</dbReference>
<comment type="function">
    <text evidence="2 8">Catalyzes a trans-dehydration via an enolate intermediate.</text>
</comment>
<dbReference type="PANTHER" id="PTHR21272">
    <property type="entry name" value="CATABOLIC 3-DEHYDROQUINASE"/>
    <property type="match status" value="1"/>
</dbReference>
<dbReference type="NCBIfam" id="NF003806">
    <property type="entry name" value="PRK05395.1-3"/>
    <property type="match status" value="1"/>
</dbReference>
<evidence type="ECO:0000256" key="2">
    <source>
        <dbReference type="ARBA" id="ARBA00003924"/>
    </source>
</evidence>
<dbReference type="GO" id="GO:0003855">
    <property type="term" value="F:3-dehydroquinate dehydratase activity"/>
    <property type="evidence" value="ECO:0007669"/>
    <property type="project" value="UniProtKB-UniRule"/>
</dbReference>
<dbReference type="InterPro" id="IPR018509">
    <property type="entry name" value="DHquinase_II_CS"/>
</dbReference>
<evidence type="ECO:0000256" key="9">
    <source>
        <dbReference type="PIRSR" id="PIRSR001399-1"/>
    </source>
</evidence>
<dbReference type="NCBIfam" id="NF003804">
    <property type="entry name" value="PRK05395.1-1"/>
    <property type="match status" value="1"/>
</dbReference>
<dbReference type="Gene3D" id="3.40.50.9100">
    <property type="entry name" value="Dehydroquinase, class II"/>
    <property type="match status" value="1"/>
</dbReference>
<dbReference type="NCBIfam" id="NF003807">
    <property type="entry name" value="PRK05395.1-4"/>
    <property type="match status" value="1"/>
</dbReference>
<dbReference type="InterPro" id="IPR001874">
    <property type="entry name" value="DHquinase_II"/>
</dbReference>
<dbReference type="OrthoDB" id="9790793at2"/>
<evidence type="ECO:0000256" key="11">
    <source>
        <dbReference type="PIRSR" id="PIRSR001399-3"/>
    </source>
</evidence>
<dbReference type="NCBIfam" id="NF003805">
    <property type="entry name" value="PRK05395.1-2"/>
    <property type="match status" value="1"/>
</dbReference>
<evidence type="ECO:0000313" key="12">
    <source>
        <dbReference type="EMBL" id="SCC39383.1"/>
    </source>
</evidence>
<feature type="binding site" evidence="8 10">
    <location>
        <begin position="104"/>
        <end position="105"/>
    </location>
    <ligand>
        <name>substrate</name>
    </ligand>
</feature>
<dbReference type="HAMAP" id="MF_00169">
    <property type="entry name" value="AroQ"/>
    <property type="match status" value="1"/>
</dbReference>
<feature type="active site" description="Proton donor" evidence="8 9">
    <location>
        <position position="103"/>
    </location>
</feature>
<dbReference type="RefSeq" id="WP_061492958.1">
    <property type="nucleotide sequence ID" value="NZ_CP115659.1"/>
</dbReference>
<feature type="binding site" evidence="8 10">
    <location>
        <position position="90"/>
    </location>
    <ligand>
        <name>substrate</name>
    </ligand>
</feature>
<dbReference type="SUPFAM" id="SSF52304">
    <property type="entry name" value="Type II 3-dehydroquinate dehydratase"/>
    <property type="match status" value="1"/>
</dbReference>
<evidence type="ECO:0000256" key="6">
    <source>
        <dbReference type="ARBA" id="ARBA00012060"/>
    </source>
</evidence>
<evidence type="ECO:0000256" key="7">
    <source>
        <dbReference type="ARBA" id="ARBA00023239"/>
    </source>
</evidence>
<comment type="pathway">
    <text evidence="3 8">Metabolic intermediate biosynthesis; chorismate biosynthesis; chorismate from D-erythrose 4-phosphate and phosphoenolpyruvate: step 3/7.</text>
</comment>
<dbReference type="GO" id="GO:0009073">
    <property type="term" value="P:aromatic amino acid family biosynthetic process"/>
    <property type="evidence" value="ECO:0007669"/>
    <property type="project" value="UniProtKB-KW"/>
</dbReference>
<feature type="binding site" evidence="8 10">
    <location>
        <position position="83"/>
    </location>
    <ligand>
        <name>substrate</name>
    </ligand>
</feature>
<dbReference type="PROSITE" id="PS01029">
    <property type="entry name" value="DEHYDROQUINASE_II"/>
    <property type="match status" value="1"/>
</dbReference>
<organism evidence="12 13">
    <name type="scientific">Kosakonia oryzendophytica</name>
    <dbReference type="NCBI Taxonomy" id="1005665"/>
    <lineage>
        <taxon>Bacteria</taxon>
        <taxon>Pseudomonadati</taxon>
        <taxon>Pseudomonadota</taxon>
        <taxon>Gammaproteobacteria</taxon>
        <taxon>Enterobacterales</taxon>
        <taxon>Enterobacteriaceae</taxon>
        <taxon>Kosakonia</taxon>
    </lineage>
</organism>
<evidence type="ECO:0000256" key="4">
    <source>
        <dbReference type="ARBA" id="ARBA00011037"/>
    </source>
</evidence>
<dbReference type="UniPathway" id="UPA00053">
    <property type="reaction ID" value="UER00086"/>
</dbReference>
<dbReference type="EC" id="4.2.1.10" evidence="6 8"/>
<feature type="site" description="Transition state stabilizer" evidence="8 11">
    <location>
        <position position="21"/>
    </location>
</feature>
<dbReference type="PANTHER" id="PTHR21272:SF3">
    <property type="entry name" value="CATABOLIC 3-DEHYDROQUINASE"/>
    <property type="match status" value="1"/>
</dbReference>
<keyword evidence="13" id="KW-1185">Reference proteome</keyword>
<evidence type="ECO:0000256" key="3">
    <source>
        <dbReference type="ARBA" id="ARBA00004902"/>
    </source>
</evidence>
<dbReference type="NCBIfam" id="TIGR01088">
    <property type="entry name" value="aroQ"/>
    <property type="match status" value="1"/>
</dbReference>
<dbReference type="Pfam" id="PF01220">
    <property type="entry name" value="DHquinase_II"/>
    <property type="match status" value="1"/>
</dbReference>
<feature type="binding site" evidence="8 10">
    <location>
        <position position="77"/>
    </location>
    <ligand>
        <name>substrate</name>
    </ligand>
</feature>
<feature type="active site" description="Proton acceptor" evidence="8 9">
    <location>
        <position position="26"/>
    </location>
</feature>
<evidence type="ECO:0000256" key="1">
    <source>
        <dbReference type="ARBA" id="ARBA00001864"/>
    </source>
</evidence>
<keyword evidence="8" id="KW-0057">Aromatic amino acid biosynthesis</keyword>
<dbReference type="AlphaFoldDB" id="A0A1C4E6Y2"/>
<dbReference type="GO" id="GO:0008652">
    <property type="term" value="P:amino acid biosynthetic process"/>
    <property type="evidence" value="ECO:0007669"/>
    <property type="project" value="UniProtKB-KW"/>
</dbReference>
<dbReference type="PIRSF" id="PIRSF001399">
    <property type="entry name" value="DHquinase_II"/>
    <property type="match status" value="1"/>
</dbReference>
<dbReference type="EMBL" id="FMAY01000018">
    <property type="protein sequence ID" value="SCC39383.1"/>
    <property type="molecule type" value="Genomic_DNA"/>
</dbReference>
<accession>A0A1C4E6Y2</accession>
<keyword evidence="7 8" id="KW-0456">Lyase</keyword>
<proteinExistence type="inferred from homology"/>
<protein>
    <recommendedName>
        <fullName evidence="6 8">3-dehydroquinate dehydratase</fullName>
        <shortName evidence="8">3-dehydroquinase</shortName>
        <ecNumber evidence="6 8">4.2.1.10</ecNumber>
    </recommendedName>
    <alternativeName>
        <fullName evidence="8">Type II DHQase</fullName>
    </alternativeName>
</protein>
<evidence type="ECO:0000256" key="8">
    <source>
        <dbReference type="HAMAP-Rule" id="MF_00169"/>
    </source>
</evidence>
<gene>
    <name evidence="8" type="primary">aroQ</name>
    <name evidence="12" type="ORF">GA0061071_11862</name>
</gene>
<dbReference type="GO" id="GO:0009423">
    <property type="term" value="P:chorismate biosynthetic process"/>
    <property type="evidence" value="ECO:0007669"/>
    <property type="project" value="UniProtKB-UniRule"/>
</dbReference>
<reference evidence="13" key="1">
    <citation type="submission" date="2016-08" db="EMBL/GenBank/DDBJ databases">
        <authorList>
            <person name="Varghese N."/>
            <person name="Submissions Spin"/>
        </authorList>
    </citation>
    <scope>NUCLEOTIDE SEQUENCE [LARGE SCALE GENOMIC DNA]</scope>
    <source>
        <strain evidence="13">REICA_082</strain>
    </source>
</reference>
<name>A0A1C4E6Y2_9ENTR</name>
<feature type="binding site" evidence="8 10">
    <location>
        <position position="114"/>
    </location>
    <ligand>
        <name>substrate</name>
    </ligand>
</feature>
<evidence type="ECO:0000313" key="13">
    <source>
        <dbReference type="Proteomes" id="UP000198975"/>
    </source>
</evidence>
<evidence type="ECO:0000256" key="10">
    <source>
        <dbReference type="PIRSR" id="PIRSR001399-2"/>
    </source>
</evidence>
<comment type="similarity">
    <text evidence="4 8">Belongs to the type-II 3-dehydroquinase family.</text>
</comment>
<sequence>MADKFHILLLNGPNLNMLGAREPETYGSLTLNDIVKQLSTEAAALDVELTHFQSNAEYAIIDRIHQAKDTVDSILINPAAFTHTSVAIRDALLAVGIPFIEIHLSNVYAREPFRHHSYLSDIAAGVICGLGADGYSYALQTAVKRLSQSH</sequence>
<dbReference type="InterPro" id="IPR036441">
    <property type="entry name" value="DHquinase_II_sf"/>
</dbReference>
<dbReference type="GO" id="GO:0019631">
    <property type="term" value="P:quinate catabolic process"/>
    <property type="evidence" value="ECO:0007669"/>
    <property type="project" value="TreeGrafter"/>
</dbReference>
<dbReference type="Proteomes" id="UP000198975">
    <property type="component" value="Unassembled WGS sequence"/>
</dbReference>
<comment type="subunit">
    <text evidence="5 8">Homododecamer.</text>
</comment>
<keyword evidence="8" id="KW-0028">Amino-acid biosynthesis</keyword>
<comment type="catalytic activity">
    <reaction evidence="1 8">
        <text>3-dehydroquinate = 3-dehydroshikimate + H2O</text>
        <dbReference type="Rhea" id="RHEA:21096"/>
        <dbReference type="ChEBI" id="CHEBI:15377"/>
        <dbReference type="ChEBI" id="CHEBI:16630"/>
        <dbReference type="ChEBI" id="CHEBI:32364"/>
        <dbReference type="EC" id="4.2.1.10"/>
    </reaction>
</comment>